<reference evidence="6 7" key="1">
    <citation type="submission" date="2020-08" db="EMBL/GenBank/DDBJ databases">
        <title>Genomic Encyclopedia of Type Strains, Phase IV (KMG-IV): sequencing the most valuable type-strain genomes for metagenomic binning, comparative biology and taxonomic classification.</title>
        <authorList>
            <person name="Goeker M."/>
        </authorList>
    </citation>
    <scope>NUCLEOTIDE SEQUENCE [LARGE SCALE GENOMIC DNA]</scope>
    <source>
        <strain evidence="6 7">DSM 25799</strain>
    </source>
</reference>
<dbReference type="GO" id="GO:0005737">
    <property type="term" value="C:cytoplasm"/>
    <property type="evidence" value="ECO:0007669"/>
    <property type="project" value="TreeGrafter"/>
</dbReference>
<name>A0A7W8CZY2_9FIRM</name>
<dbReference type="PANTHER" id="PTHR11808:SF15">
    <property type="entry name" value="CYSTATHIONINE GAMMA-LYASE"/>
    <property type="match status" value="1"/>
</dbReference>
<evidence type="ECO:0000256" key="2">
    <source>
        <dbReference type="ARBA" id="ARBA00009077"/>
    </source>
</evidence>
<protein>
    <submittedName>
        <fullName evidence="6">Cystathionine beta-lyase</fullName>
        <ecNumber evidence="6">4.4.1.8</ecNumber>
    </submittedName>
</protein>
<dbReference type="CDD" id="cd00614">
    <property type="entry name" value="CGS_like"/>
    <property type="match status" value="1"/>
</dbReference>
<dbReference type="InterPro" id="IPR015424">
    <property type="entry name" value="PyrdxlP-dep_Trfase"/>
</dbReference>
<dbReference type="Gene3D" id="3.40.640.10">
    <property type="entry name" value="Type I PLP-dependent aspartate aminotransferase-like (Major domain)"/>
    <property type="match status" value="1"/>
</dbReference>
<dbReference type="GO" id="GO:0003962">
    <property type="term" value="F:cystathionine gamma-synthase activity"/>
    <property type="evidence" value="ECO:0007669"/>
    <property type="project" value="TreeGrafter"/>
</dbReference>
<evidence type="ECO:0000256" key="5">
    <source>
        <dbReference type="RuleBase" id="RU362118"/>
    </source>
</evidence>
<dbReference type="Proteomes" id="UP000539953">
    <property type="component" value="Unassembled WGS sequence"/>
</dbReference>
<gene>
    <name evidence="6" type="ORF">HNQ47_001459</name>
</gene>
<dbReference type="InterPro" id="IPR015422">
    <property type="entry name" value="PyrdxlP-dep_Trfase_small"/>
</dbReference>
<evidence type="ECO:0000313" key="6">
    <source>
        <dbReference type="EMBL" id="MBB5183437.1"/>
    </source>
</evidence>
<keyword evidence="3 4" id="KW-0663">Pyridoxal phosphate</keyword>
<comment type="cofactor">
    <cofactor evidence="1 5">
        <name>pyridoxal 5'-phosphate</name>
        <dbReference type="ChEBI" id="CHEBI:597326"/>
    </cofactor>
</comment>
<dbReference type="FunFam" id="3.90.1150.10:FF:000033">
    <property type="entry name" value="Cystathionine gamma-synthase"/>
    <property type="match status" value="1"/>
</dbReference>
<dbReference type="RefSeq" id="WP_183328728.1">
    <property type="nucleotide sequence ID" value="NZ_JACHHK010000005.1"/>
</dbReference>
<dbReference type="GO" id="GO:0019343">
    <property type="term" value="P:cysteine biosynthetic process via cystathionine"/>
    <property type="evidence" value="ECO:0007669"/>
    <property type="project" value="TreeGrafter"/>
</dbReference>
<keyword evidence="7" id="KW-1185">Reference proteome</keyword>
<dbReference type="SUPFAM" id="SSF53383">
    <property type="entry name" value="PLP-dependent transferases"/>
    <property type="match status" value="1"/>
</dbReference>
<accession>A0A7W8CZY2</accession>
<dbReference type="PIRSF" id="PIRSF001434">
    <property type="entry name" value="CGS"/>
    <property type="match status" value="1"/>
</dbReference>
<dbReference type="EC" id="4.4.1.8" evidence="6"/>
<evidence type="ECO:0000313" key="7">
    <source>
        <dbReference type="Proteomes" id="UP000539953"/>
    </source>
</evidence>
<dbReference type="AlphaFoldDB" id="A0A7W8CZY2"/>
<evidence type="ECO:0000256" key="1">
    <source>
        <dbReference type="ARBA" id="ARBA00001933"/>
    </source>
</evidence>
<dbReference type="InterPro" id="IPR015421">
    <property type="entry name" value="PyrdxlP-dep_Trfase_major"/>
</dbReference>
<comment type="caution">
    <text evidence="6">The sequence shown here is derived from an EMBL/GenBank/DDBJ whole genome shotgun (WGS) entry which is preliminary data.</text>
</comment>
<keyword evidence="6" id="KW-0456">Lyase</keyword>
<evidence type="ECO:0000256" key="3">
    <source>
        <dbReference type="ARBA" id="ARBA00022898"/>
    </source>
</evidence>
<dbReference type="GO" id="GO:0009086">
    <property type="term" value="P:methionine biosynthetic process"/>
    <property type="evidence" value="ECO:0007669"/>
    <property type="project" value="UniProtKB-ARBA"/>
</dbReference>
<dbReference type="GO" id="GO:0030170">
    <property type="term" value="F:pyridoxal phosphate binding"/>
    <property type="evidence" value="ECO:0007669"/>
    <property type="project" value="InterPro"/>
</dbReference>
<sequence length="379" mass="41982">MKYATLAIHGGVRAQQDVKGVNVPIELSTTFAQPSLSQPQKFEYARGNNPTRAYVESLMAELEHAKYGVAVSSGMAATTLAFGILEQGDTVLLNSNVYGGTYRYVSNLFKRHGIAYHMVRDFNSLRKEDLKDVRALFIETPSNPLLEVYDIAHLAELAHQTDTLLIVDNTFMTSYFQRPLELGADVVVYSATKYYGGHSDVIAGFVLTNNDALNEQFRFLQNTYGGILSPFDSYLIARGIKTMPLRLEASQNNALALAKMLEKSDAVDAIHYPGLASHPQHELQTKQASGYGAVFSILLSEKYDLDSFLDHLQIFDLAVSLGGVESLVCRPATMTHESYDPALQKEIGIDQRLIRFAVGVEDIEDLKADITQALEESRK</sequence>
<dbReference type="PANTHER" id="PTHR11808">
    <property type="entry name" value="TRANS-SULFURATION ENZYME FAMILY MEMBER"/>
    <property type="match status" value="1"/>
</dbReference>
<proteinExistence type="inferred from homology"/>
<dbReference type="FunFam" id="3.40.640.10:FF:000009">
    <property type="entry name" value="Cystathionine gamma-synthase homolog"/>
    <property type="match status" value="1"/>
</dbReference>
<dbReference type="InterPro" id="IPR000277">
    <property type="entry name" value="Cys/Met-Metab_PyrdxlP-dep_enz"/>
</dbReference>
<dbReference type="GO" id="GO:0019346">
    <property type="term" value="P:transsulfuration"/>
    <property type="evidence" value="ECO:0007669"/>
    <property type="project" value="InterPro"/>
</dbReference>
<feature type="modified residue" description="N6-(pyridoxal phosphate)lysine" evidence="4">
    <location>
        <position position="193"/>
    </location>
</feature>
<dbReference type="GO" id="GO:0004123">
    <property type="term" value="F:cystathionine gamma-lyase activity"/>
    <property type="evidence" value="ECO:0007669"/>
    <property type="project" value="TreeGrafter"/>
</dbReference>
<comment type="similarity">
    <text evidence="2 5">Belongs to the trans-sulfuration enzymes family.</text>
</comment>
<dbReference type="Pfam" id="PF01053">
    <property type="entry name" value="Cys_Met_Meta_PP"/>
    <property type="match status" value="1"/>
</dbReference>
<organism evidence="6 7">
    <name type="scientific">Catenisphaera adipataccumulans</name>
    <dbReference type="NCBI Taxonomy" id="700500"/>
    <lineage>
        <taxon>Bacteria</taxon>
        <taxon>Bacillati</taxon>
        <taxon>Bacillota</taxon>
        <taxon>Erysipelotrichia</taxon>
        <taxon>Erysipelotrichales</taxon>
        <taxon>Erysipelotrichaceae</taxon>
        <taxon>Catenisphaera</taxon>
    </lineage>
</organism>
<dbReference type="Gene3D" id="3.90.1150.10">
    <property type="entry name" value="Aspartate Aminotransferase, domain 1"/>
    <property type="match status" value="1"/>
</dbReference>
<dbReference type="EMBL" id="JACHHK010000005">
    <property type="protein sequence ID" value="MBB5183437.1"/>
    <property type="molecule type" value="Genomic_DNA"/>
</dbReference>
<evidence type="ECO:0000256" key="4">
    <source>
        <dbReference type="PIRSR" id="PIRSR001434-2"/>
    </source>
</evidence>